<feature type="compositionally biased region" description="Polar residues" evidence="1">
    <location>
        <begin position="83"/>
        <end position="96"/>
    </location>
</feature>
<gene>
    <name evidence="3" type="ORF">N7458_000333</name>
</gene>
<keyword evidence="4" id="KW-1185">Reference proteome</keyword>
<accession>A0AAD6CHK0</accession>
<name>A0AAD6CHK0_9EURO</name>
<reference evidence="3" key="1">
    <citation type="submission" date="2022-12" db="EMBL/GenBank/DDBJ databases">
        <authorList>
            <person name="Petersen C."/>
        </authorList>
    </citation>
    <scope>NUCLEOTIDE SEQUENCE</scope>
    <source>
        <strain evidence="3">IBT 16125</strain>
    </source>
</reference>
<evidence type="ECO:0000313" key="4">
    <source>
        <dbReference type="Proteomes" id="UP001213681"/>
    </source>
</evidence>
<feature type="chain" id="PRO_5042039330" evidence="2">
    <location>
        <begin position="21"/>
        <end position="136"/>
    </location>
</feature>
<protein>
    <submittedName>
        <fullName evidence="3">Uncharacterized protein</fullName>
    </submittedName>
</protein>
<proteinExistence type="predicted"/>
<feature type="region of interest" description="Disordered" evidence="1">
    <location>
        <begin position="34"/>
        <end position="113"/>
    </location>
</feature>
<feature type="signal peptide" evidence="2">
    <location>
        <begin position="1"/>
        <end position="20"/>
    </location>
</feature>
<feature type="compositionally biased region" description="Low complexity" evidence="1">
    <location>
        <begin position="97"/>
        <end position="109"/>
    </location>
</feature>
<dbReference type="AlphaFoldDB" id="A0AAD6CHK0"/>
<dbReference type="RefSeq" id="XP_056771494.1">
    <property type="nucleotide sequence ID" value="XM_056903727.1"/>
</dbReference>
<feature type="compositionally biased region" description="Pro residues" evidence="1">
    <location>
        <begin position="47"/>
        <end position="61"/>
    </location>
</feature>
<comment type="caution">
    <text evidence="3">The sequence shown here is derived from an EMBL/GenBank/DDBJ whole genome shotgun (WGS) entry which is preliminary data.</text>
</comment>
<evidence type="ECO:0000313" key="3">
    <source>
        <dbReference type="EMBL" id="KAJ5464647.1"/>
    </source>
</evidence>
<dbReference type="Proteomes" id="UP001213681">
    <property type="component" value="Unassembled WGS sequence"/>
</dbReference>
<feature type="compositionally biased region" description="Low complexity" evidence="1">
    <location>
        <begin position="37"/>
        <end position="46"/>
    </location>
</feature>
<evidence type="ECO:0000256" key="2">
    <source>
        <dbReference type="SAM" id="SignalP"/>
    </source>
</evidence>
<organism evidence="3 4">
    <name type="scientific">Penicillium daleae</name>
    <dbReference type="NCBI Taxonomy" id="63821"/>
    <lineage>
        <taxon>Eukaryota</taxon>
        <taxon>Fungi</taxon>
        <taxon>Dikarya</taxon>
        <taxon>Ascomycota</taxon>
        <taxon>Pezizomycotina</taxon>
        <taxon>Eurotiomycetes</taxon>
        <taxon>Eurotiomycetidae</taxon>
        <taxon>Eurotiales</taxon>
        <taxon>Aspergillaceae</taxon>
        <taxon>Penicillium</taxon>
    </lineage>
</organism>
<reference evidence="3" key="2">
    <citation type="journal article" date="2023" name="IMA Fungus">
        <title>Comparative genomic study of the Penicillium genus elucidates a diverse pangenome and 15 lateral gene transfer events.</title>
        <authorList>
            <person name="Petersen C."/>
            <person name="Sorensen T."/>
            <person name="Nielsen M.R."/>
            <person name="Sondergaard T.E."/>
            <person name="Sorensen J.L."/>
            <person name="Fitzpatrick D.A."/>
            <person name="Frisvad J.C."/>
            <person name="Nielsen K.L."/>
        </authorList>
    </citation>
    <scope>NUCLEOTIDE SEQUENCE</scope>
    <source>
        <strain evidence="3">IBT 16125</strain>
    </source>
</reference>
<dbReference type="GeneID" id="81593970"/>
<evidence type="ECO:0000256" key="1">
    <source>
        <dbReference type="SAM" id="MobiDB-lite"/>
    </source>
</evidence>
<keyword evidence="2" id="KW-0732">Signal</keyword>
<feature type="compositionally biased region" description="Low complexity" evidence="1">
    <location>
        <begin position="62"/>
        <end position="82"/>
    </location>
</feature>
<dbReference type="EMBL" id="JAPVEA010000001">
    <property type="protein sequence ID" value="KAJ5464647.1"/>
    <property type="molecule type" value="Genomic_DNA"/>
</dbReference>
<sequence>MQFTKTLLLLASALAPMAFAAEQAASVPGVTSTITLVPSGYTSPSSTPTPTPTSTPTPTNTPTPTSTPVSSSSSFSRVTSTPLIPSTSTFVETNTQTAAPAPASTSTSAHSNGASMRQVSGAMAAGVVAVAGLLMV</sequence>